<reference evidence="1" key="1">
    <citation type="submission" date="2020-08" db="EMBL/GenBank/DDBJ databases">
        <title>Multicomponent nature underlies the extraordinary mechanical properties of spider dragline silk.</title>
        <authorList>
            <person name="Kono N."/>
            <person name="Nakamura H."/>
            <person name="Mori M."/>
            <person name="Yoshida Y."/>
            <person name="Ohtoshi R."/>
            <person name="Malay A.D."/>
            <person name="Moran D.A.P."/>
            <person name="Tomita M."/>
            <person name="Numata K."/>
            <person name="Arakawa K."/>
        </authorList>
    </citation>
    <scope>NUCLEOTIDE SEQUENCE</scope>
</reference>
<comment type="caution">
    <text evidence="1">The sequence shown here is derived from an EMBL/GenBank/DDBJ whole genome shotgun (WGS) entry which is preliminary data.</text>
</comment>
<protein>
    <submittedName>
        <fullName evidence="1">Uncharacterized protein</fullName>
    </submittedName>
</protein>
<organism evidence="1 2">
    <name type="scientific">Nephila pilipes</name>
    <name type="common">Giant wood spider</name>
    <name type="synonym">Nephila maculata</name>
    <dbReference type="NCBI Taxonomy" id="299642"/>
    <lineage>
        <taxon>Eukaryota</taxon>
        <taxon>Metazoa</taxon>
        <taxon>Ecdysozoa</taxon>
        <taxon>Arthropoda</taxon>
        <taxon>Chelicerata</taxon>
        <taxon>Arachnida</taxon>
        <taxon>Araneae</taxon>
        <taxon>Araneomorphae</taxon>
        <taxon>Entelegynae</taxon>
        <taxon>Araneoidea</taxon>
        <taxon>Nephilidae</taxon>
        <taxon>Nephila</taxon>
    </lineage>
</organism>
<dbReference type="AlphaFoldDB" id="A0A8X6IFG6"/>
<evidence type="ECO:0000313" key="2">
    <source>
        <dbReference type="Proteomes" id="UP000887013"/>
    </source>
</evidence>
<name>A0A8X6IFG6_NEPPI</name>
<dbReference type="EMBL" id="BMAW01044327">
    <property type="protein sequence ID" value="GFS43914.1"/>
    <property type="molecule type" value="Genomic_DNA"/>
</dbReference>
<gene>
    <name evidence="1" type="ORF">NPIL_678151</name>
</gene>
<evidence type="ECO:0000313" key="1">
    <source>
        <dbReference type="EMBL" id="GFS43914.1"/>
    </source>
</evidence>
<accession>A0A8X6IFG6</accession>
<keyword evidence="2" id="KW-1185">Reference proteome</keyword>
<dbReference type="Proteomes" id="UP000887013">
    <property type="component" value="Unassembled WGS sequence"/>
</dbReference>
<sequence>MSSSKIVDLSKIENSLPRLIFDIVKDPNSMLGIKISHSETRWSISEYFSKSGIKLLIKHRVVSWLESRALNEEKDEMQIEIQAEEEKTTGIFAWFITEIKHLHLSLTNSQKRTYDYPMKNASRFITSAVLMRKGKKLVPHDTSKSNFAGKKQSSFLKEKDWKFDDDYIRVQGTAEGKATARKKSFFSCR</sequence>
<proteinExistence type="predicted"/>